<accession>A0AAW2AGR9</accession>
<protein>
    <recommendedName>
        <fullName evidence="2">Protein THEM6</fullName>
    </recommendedName>
</protein>
<dbReference type="Pfam" id="PF13279">
    <property type="entry name" value="4HBT_2"/>
    <property type="match status" value="1"/>
</dbReference>
<dbReference type="SUPFAM" id="SSF54637">
    <property type="entry name" value="Thioesterase/thiol ester dehydrase-isomerase"/>
    <property type="match status" value="1"/>
</dbReference>
<name>A0AAW2AGR9_CULAL</name>
<proteinExistence type="inferred from homology"/>
<organism evidence="3 4">
    <name type="scientific">Culter alburnus</name>
    <name type="common">Topmouth culter</name>
    <dbReference type="NCBI Taxonomy" id="194366"/>
    <lineage>
        <taxon>Eukaryota</taxon>
        <taxon>Metazoa</taxon>
        <taxon>Chordata</taxon>
        <taxon>Craniata</taxon>
        <taxon>Vertebrata</taxon>
        <taxon>Euteleostomi</taxon>
        <taxon>Actinopterygii</taxon>
        <taxon>Neopterygii</taxon>
        <taxon>Teleostei</taxon>
        <taxon>Ostariophysi</taxon>
        <taxon>Cypriniformes</taxon>
        <taxon>Xenocyprididae</taxon>
        <taxon>Xenocypridinae</taxon>
        <taxon>Culter</taxon>
    </lineage>
</organism>
<dbReference type="EMBL" id="JAWDJR010000007">
    <property type="protein sequence ID" value="KAK9972480.1"/>
    <property type="molecule type" value="Genomic_DNA"/>
</dbReference>
<dbReference type="InterPro" id="IPR029069">
    <property type="entry name" value="HotDog_dom_sf"/>
</dbReference>
<dbReference type="PANTHER" id="PTHR12475:SF4">
    <property type="entry name" value="PROTEIN THEM6"/>
    <property type="match status" value="1"/>
</dbReference>
<comment type="caution">
    <text evidence="3">The sequence shown here is derived from an EMBL/GenBank/DDBJ whole genome shotgun (WGS) entry which is preliminary data.</text>
</comment>
<sequence length="132" mass="15101">MNNARYLRECDFAHFSLYTRSGVLKALRALGATMAVGASTVHYRRPLCVSEAFELRSRIQRFVSCKDGMVSAVTFCKQNVLHSSPDHILQHLYKRKVEVLEFPEDLQHWINFIAASSKALRGESELDNKKNE</sequence>
<evidence type="ECO:0000313" key="4">
    <source>
        <dbReference type="Proteomes" id="UP001479290"/>
    </source>
</evidence>
<keyword evidence="4" id="KW-1185">Reference proteome</keyword>
<evidence type="ECO:0000256" key="2">
    <source>
        <dbReference type="ARBA" id="ARBA00041112"/>
    </source>
</evidence>
<dbReference type="AlphaFoldDB" id="A0AAW2AGR9"/>
<gene>
    <name evidence="3" type="ORF">ABG768_025784</name>
</gene>
<dbReference type="Proteomes" id="UP001479290">
    <property type="component" value="Unassembled WGS sequence"/>
</dbReference>
<dbReference type="InterPro" id="IPR051490">
    <property type="entry name" value="THEM6_lcsJ_thioesterase"/>
</dbReference>
<reference evidence="3 4" key="1">
    <citation type="submission" date="2024-05" db="EMBL/GenBank/DDBJ databases">
        <title>A high-quality chromosomal-level genome assembly of Topmouth culter (Culter alburnus).</title>
        <authorList>
            <person name="Zhao H."/>
        </authorList>
    </citation>
    <scope>NUCLEOTIDE SEQUENCE [LARGE SCALE GENOMIC DNA]</scope>
    <source>
        <strain evidence="3">CATC2023</strain>
        <tissue evidence="3">Muscle</tissue>
    </source>
</reference>
<dbReference type="Gene3D" id="3.10.129.10">
    <property type="entry name" value="Hotdog Thioesterase"/>
    <property type="match status" value="1"/>
</dbReference>
<dbReference type="PANTHER" id="PTHR12475">
    <property type="match status" value="1"/>
</dbReference>
<evidence type="ECO:0000256" key="1">
    <source>
        <dbReference type="ARBA" id="ARBA00038228"/>
    </source>
</evidence>
<comment type="similarity">
    <text evidence="1">Belongs to the THEM6 family.</text>
</comment>
<evidence type="ECO:0000313" key="3">
    <source>
        <dbReference type="EMBL" id="KAK9972480.1"/>
    </source>
</evidence>